<accession>A0ABY2Q6Y6</accession>
<dbReference type="Gene3D" id="3.10.50.30">
    <property type="entry name" value="Transcription elongation factor, GreA/GreB, C-terminal domain"/>
    <property type="match status" value="1"/>
</dbReference>
<feature type="region of interest" description="Disordered" evidence="1">
    <location>
        <begin position="151"/>
        <end position="183"/>
    </location>
</feature>
<organism evidence="2 3">
    <name type="scientific">Ollibium composti</name>
    <dbReference type="NCBI Taxonomy" id="2675109"/>
    <lineage>
        <taxon>Bacteria</taxon>
        <taxon>Pseudomonadati</taxon>
        <taxon>Pseudomonadota</taxon>
        <taxon>Alphaproteobacteria</taxon>
        <taxon>Hyphomicrobiales</taxon>
        <taxon>Phyllobacteriaceae</taxon>
        <taxon>Ollibium</taxon>
    </lineage>
</organism>
<dbReference type="RefSeq" id="WP_136356827.1">
    <property type="nucleotide sequence ID" value="NZ_SSNY01000005.1"/>
</dbReference>
<keyword evidence="2" id="KW-0808">Transferase</keyword>
<name>A0ABY2Q6Y6_9HYPH</name>
<keyword evidence="2" id="KW-0418">Kinase</keyword>
<dbReference type="GO" id="GO:0016301">
    <property type="term" value="F:kinase activity"/>
    <property type="evidence" value="ECO:0007669"/>
    <property type="project" value="UniProtKB-KW"/>
</dbReference>
<keyword evidence="3" id="KW-1185">Reference proteome</keyword>
<proteinExistence type="predicted"/>
<gene>
    <name evidence="2" type="ORF">E6C48_10345</name>
</gene>
<evidence type="ECO:0000313" key="2">
    <source>
        <dbReference type="EMBL" id="THF57406.1"/>
    </source>
</evidence>
<dbReference type="SUPFAM" id="SSF54534">
    <property type="entry name" value="FKBP-like"/>
    <property type="match status" value="1"/>
</dbReference>
<comment type="caution">
    <text evidence="2">The sequence shown here is derived from an EMBL/GenBank/DDBJ whole genome shotgun (WGS) entry which is preliminary data.</text>
</comment>
<dbReference type="EMBL" id="SSNY01000005">
    <property type="protein sequence ID" value="THF57406.1"/>
    <property type="molecule type" value="Genomic_DNA"/>
</dbReference>
<evidence type="ECO:0000256" key="1">
    <source>
        <dbReference type="SAM" id="MobiDB-lite"/>
    </source>
</evidence>
<dbReference type="InterPro" id="IPR036953">
    <property type="entry name" value="GreA/GreB_C_sf"/>
</dbReference>
<protein>
    <submittedName>
        <fullName evidence="2">Nucleoside-diphosphate kinase</fullName>
    </submittedName>
</protein>
<reference evidence="2 3" key="1">
    <citation type="submission" date="2019-04" db="EMBL/GenBank/DDBJ databases">
        <title>Mesorhizobium composti sp. nov., isolated from compost.</title>
        <authorList>
            <person name="Lin S.-Y."/>
            <person name="Hameed A."/>
            <person name="Hsieh Y.-T."/>
            <person name="Young C.-C."/>
        </authorList>
    </citation>
    <scope>NUCLEOTIDE SEQUENCE [LARGE SCALE GENOMIC DNA]</scope>
    <source>
        <strain evidence="2 3">CC-YTH430</strain>
    </source>
</reference>
<sequence>MSAHGRCCLTAKDYSILEVMLERRRGFGDAIVPALERKLADARVVLVDGVDPGVATLNSRVLFRVGDAPAQTRTLIQQEVRGMVGLGLPVTTPLGLALLGLSEGETVLFERPGVRPERIVLDKVLYQPEAARRSRHVLPKAAESRRLVLVHNAGDDWQPPENPLGGPDKIRHRGGDDDGPSAA</sequence>
<dbReference type="Proteomes" id="UP000306441">
    <property type="component" value="Unassembled WGS sequence"/>
</dbReference>
<evidence type="ECO:0000313" key="3">
    <source>
        <dbReference type="Proteomes" id="UP000306441"/>
    </source>
</evidence>